<feature type="repeat" description="PPR" evidence="2">
    <location>
        <begin position="166"/>
        <end position="196"/>
    </location>
</feature>
<keyword evidence="1" id="KW-0677">Repeat</keyword>
<feature type="repeat" description="PPR" evidence="2">
    <location>
        <begin position="65"/>
        <end position="99"/>
    </location>
</feature>
<gene>
    <name evidence="4" type="ORF">SI8410_04006013</name>
</gene>
<dbReference type="Pfam" id="PF14432">
    <property type="entry name" value="DYW_deaminase"/>
    <property type="match status" value="1"/>
</dbReference>
<reference evidence="4" key="1">
    <citation type="submission" date="2020-02" db="EMBL/GenBank/DDBJ databases">
        <authorList>
            <person name="Scholz U."/>
            <person name="Mascher M."/>
            <person name="Fiebig A."/>
        </authorList>
    </citation>
    <scope>NUCLEOTIDE SEQUENCE</scope>
</reference>
<dbReference type="GO" id="GO:0008270">
    <property type="term" value="F:zinc ion binding"/>
    <property type="evidence" value="ECO:0007669"/>
    <property type="project" value="InterPro"/>
</dbReference>
<dbReference type="PROSITE" id="PS51375">
    <property type="entry name" value="PPR"/>
    <property type="match status" value="4"/>
</dbReference>
<protein>
    <recommendedName>
        <fullName evidence="3">DYW domain-containing protein</fullName>
    </recommendedName>
</protein>
<dbReference type="Pfam" id="PF13041">
    <property type="entry name" value="PPR_2"/>
    <property type="match status" value="1"/>
</dbReference>
<evidence type="ECO:0000256" key="1">
    <source>
        <dbReference type="ARBA" id="ARBA00022737"/>
    </source>
</evidence>
<dbReference type="Gene3D" id="1.25.40.10">
    <property type="entry name" value="Tetratricopeptide repeat domain"/>
    <property type="match status" value="3"/>
</dbReference>
<dbReference type="InterPro" id="IPR046960">
    <property type="entry name" value="PPR_At4g14850-like_plant"/>
</dbReference>
<evidence type="ECO:0000313" key="4">
    <source>
        <dbReference type="EMBL" id="CAA7395352.1"/>
    </source>
</evidence>
<name>A0A7I8KCY5_SPIIN</name>
<proteinExistence type="predicted"/>
<dbReference type="InterPro" id="IPR046849">
    <property type="entry name" value="E2_motif"/>
</dbReference>
<dbReference type="EMBL" id="LR746267">
    <property type="protein sequence ID" value="CAA7395352.1"/>
    <property type="molecule type" value="Genomic_DNA"/>
</dbReference>
<dbReference type="InterPro" id="IPR032867">
    <property type="entry name" value="DYW_dom"/>
</dbReference>
<feature type="domain" description="DYW" evidence="3">
    <location>
        <begin position="518"/>
        <end position="610"/>
    </location>
</feature>
<organism evidence="4 5">
    <name type="scientific">Spirodela intermedia</name>
    <name type="common">Intermediate duckweed</name>
    <dbReference type="NCBI Taxonomy" id="51605"/>
    <lineage>
        <taxon>Eukaryota</taxon>
        <taxon>Viridiplantae</taxon>
        <taxon>Streptophyta</taxon>
        <taxon>Embryophyta</taxon>
        <taxon>Tracheophyta</taxon>
        <taxon>Spermatophyta</taxon>
        <taxon>Magnoliopsida</taxon>
        <taxon>Liliopsida</taxon>
        <taxon>Araceae</taxon>
        <taxon>Lemnoideae</taxon>
        <taxon>Spirodela</taxon>
    </lineage>
</organism>
<dbReference type="Pfam" id="PF01535">
    <property type="entry name" value="PPR"/>
    <property type="match status" value="6"/>
</dbReference>
<dbReference type="FunFam" id="1.25.40.10:FF:000184">
    <property type="entry name" value="Pentatricopeptide repeat-containing protein, chloroplastic"/>
    <property type="match status" value="1"/>
</dbReference>
<dbReference type="GO" id="GO:0009451">
    <property type="term" value="P:RNA modification"/>
    <property type="evidence" value="ECO:0007669"/>
    <property type="project" value="InterPro"/>
</dbReference>
<dbReference type="PANTHER" id="PTHR47926:SF436">
    <property type="entry name" value="PENTATRICOPEPTIDE REPEAT-CONTAINING PROTEIN ELI1, CHLOROPLASTIC-LIKE ISOFORM X2"/>
    <property type="match status" value="1"/>
</dbReference>
<feature type="repeat" description="PPR" evidence="2">
    <location>
        <begin position="303"/>
        <end position="337"/>
    </location>
</feature>
<dbReference type="InterPro" id="IPR011990">
    <property type="entry name" value="TPR-like_helical_dom_sf"/>
</dbReference>
<dbReference type="AlphaFoldDB" id="A0A7I8KCY5"/>
<dbReference type="Proteomes" id="UP000663760">
    <property type="component" value="Chromosome 4"/>
</dbReference>
<dbReference type="GO" id="GO:0003723">
    <property type="term" value="F:RNA binding"/>
    <property type="evidence" value="ECO:0007669"/>
    <property type="project" value="InterPro"/>
</dbReference>
<dbReference type="OrthoDB" id="185373at2759"/>
<dbReference type="PANTHER" id="PTHR47926">
    <property type="entry name" value="PENTATRICOPEPTIDE REPEAT-CONTAINING PROTEIN"/>
    <property type="match status" value="1"/>
</dbReference>
<feature type="repeat" description="PPR" evidence="2">
    <location>
        <begin position="197"/>
        <end position="231"/>
    </location>
</feature>
<dbReference type="FunFam" id="1.25.40.10:FF:000348">
    <property type="entry name" value="Pentatricopeptide repeat-containing protein chloroplastic"/>
    <property type="match status" value="1"/>
</dbReference>
<keyword evidence="5" id="KW-1185">Reference proteome</keyword>
<evidence type="ECO:0000259" key="3">
    <source>
        <dbReference type="Pfam" id="PF14432"/>
    </source>
</evidence>
<evidence type="ECO:0000256" key="2">
    <source>
        <dbReference type="PROSITE-ProRule" id="PRU00708"/>
    </source>
</evidence>
<evidence type="ECO:0000313" key="5">
    <source>
        <dbReference type="Proteomes" id="UP000663760"/>
    </source>
</evidence>
<accession>A0A7I8KCY5</accession>
<dbReference type="Pfam" id="PF20431">
    <property type="entry name" value="E_motif"/>
    <property type="match status" value="1"/>
</dbReference>
<dbReference type="InterPro" id="IPR002885">
    <property type="entry name" value="PPR_rpt"/>
</dbReference>
<dbReference type="Pfam" id="PF20430">
    <property type="entry name" value="Eplus_motif"/>
    <property type="match status" value="1"/>
</dbReference>
<sequence>MRYGSLRSAVAGGIARRSFSAQNLAGHPAPDRGGVGDDRRIASELLESPDVAHALAVFERAKNRTTFLWNSMIHSCCRLSSPELAVAFYGRMMKEGRRTNFFTYPSLISACSNLATACEGSQVHSHAMKMGFESDRFLRSSLIHMYSSFGDMGSARILFDELPLRNVVVWTALINGYAKQGDLEKAKQVFDRIPERDSVIWSAMVSGHVQNGKFSEGLSFFQEMISEGVEATEGAMVSALSACAHLGALQLGRWIHSYLEKKKNKKPGQSMGINLGTALVDMYAKCGAMAAALDVFEAMPSRNDWTWNAMMGAFSLHGHGRGAAGLVGRMLKSGFSPDKVTFLGLLGAFSHGGMVEEGKEFFKSMSSFFSMEPSLEHYACLVDLLARAGCLQEAQQVVGDMPIEPDAGVWGALLGGCRVHGDVGLGTAVGRRLLRFDQGGAGRYVLLSNIYAAARRWEDAGRVRALMAARGVKPQAGISSVEIDGVVHEFVSGDRGHPLVAEIYKKMEEMAERLRGRGHCAATGEALLDLDEEDKELQLASHSERLAIAFGLIALPIGAPIRVVKNLRVCADCHAVTKLLSEIYQREIIVRDRKRFHHFKDGSCSCSDYW</sequence>
<dbReference type="NCBIfam" id="TIGR00756">
    <property type="entry name" value="PPR"/>
    <property type="match status" value="4"/>
</dbReference>
<dbReference type="InterPro" id="IPR046848">
    <property type="entry name" value="E_motif"/>
</dbReference>